<accession>A0ABW1NCM9</accession>
<organism evidence="1 2">
    <name type="scientific">Sphaerisporangium aureirubrum</name>
    <dbReference type="NCBI Taxonomy" id="1544736"/>
    <lineage>
        <taxon>Bacteria</taxon>
        <taxon>Bacillati</taxon>
        <taxon>Actinomycetota</taxon>
        <taxon>Actinomycetes</taxon>
        <taxon>Streptosporangiales</taxon>
        <taxon>Streptosporangiaceae</taxon>
        <taxon>Sphaerisporangium</taxon>
    </lineage>
</organism>
<dbReference type="EMBL" id="JBHSRF010000007">
    <property type="protein sequence ID" value="MFC6081061.1"/>
    <property type="molecule type" value="Genomic_DNA"/>
</dbReference>
<reference evidence="2" key="1">
    <citation type="journal article" date="2019" name="Int. J. Syst. Evol. Microbiol.">
        <title>The Global Catalogue of Microorganisms (GCM) 10K type strain sequencing project: providing services to taxonomists for standard genome sequencing and annotation.</title>
        <authorList>
            <consortium name="The Broad Institute Genomics Platform"/>
            <consortium name="The Broad Institute Genome Sequencing Center for Infectious Disease"/>
            <person name="Wu L."/>
            <person name="Ma J."/>
        </authorList>
    </citation>
    <scope>NUCLEOTIDE SEQUENCE [LARGE SCALE GENOMIC DNA]</scope>
    <source>
        <strain evidence="2">JCM 30346</strain>
    </source>
</reference>
<dbReference type="Proteomes" id="UP001596137">
    <property type="component" value="Unassembled WGS sequence"/>
</dbReference>
<gene>
    <name evidence="1" type="ORF">ACFP1K_07800</name>
</gene>
<keyword evidence="2" id="KW-1185">Reference proteome</keyword>
<protein>
    <submittedName>
        <fullName evidence="1">Uncharacterized protein</fullName>
    </submittedName>
</protein>
<sequence>MSVQSPPRAPAIGELLQLRAKVQQLLTTQTALVELIDHVAVPSLAYVEARHDYDDAARLNLRAGVTEALCLGLPDAEAEAVRAQRELAPFRPQLDDATWGATGGDV</sequence>
<dbReference type="RefSeq" id="WP_380748489.1">
    <property type="nucleotide sequence ID" value="NZ_JBHSRF010000007.1"/>
</dbReference>
<comment type="caution">
    <text evidence="1">The sequence shown here is derived from an EMBL/GenBank/DDBJ whole genome shotgun (WGS) entry which is preliminary data.</text>
</comment>
<name>A0ABW1NCM9_9ACTN</name>
<evidence type="ECO:0000313" key="2">
    <source>
        <dbReference type="Proteomes" id="UP001596137"/>
    </source>
</evidence>
<evidence type="ECO:0000313" key="1">
    <source>
        <dbReference type="EMBL" id="MFC6081061.1"/>
    </source>
</evidence>
<proteinExistence type="predicted"/>